<dbReference type="VEuPathDB" id="FungiDB:PHYBLDRAFT_93581"/>
<feature type="non-terminal residue" evidence="2">
    <location>
        <position position="1"/>
    </location>
</feature>
<reference evidence="3" key="1">
    <citation type="submission" date="2015-06" db="EMBL/GenBank/DDBJ databases">
        <title>Expansion of signal transduction pathways in fungi by whole-genome duplication.</title>
        <authorList>
            <consortium name="DOE Joint Genome Institute"/>
            <person name="Corrochano L.M."/>
            <person name="Kuo A."/>
            <person name="Marcet-Houben M."/>
            <person name="Polaino S."/>
            <person name="Salamov A."/>
            <person name="Villalobos J.M."/>
            <person name="Alvarez M.I."/>
            <person name="Avalos J."/>
            <person name="Benito E.P."/>
            <person name="Benoit I."/>
            <person name="Burger G."/>
            <person name="Camino L.P."/>
            <person name="Canovas D."/>
            <person name="Cerda-Olmedo E."/>
            <person name="Cheng J.-F."/>
            <person name="Dominguez A."/>
            <person name="Elias M."/>
            <person name="Eslava A.P."/>
            <person name="Glaser F."/>
            <person name="Grimwood J."/>
            <person name="Gutierrez G."/>
            <person name="Heitman J."/>
            <person name="Henrissat B."/>
            <person name="Iturriaga E.A."/>
            <person name="Lang B.F."/>
            <person name="Lavin J.L."/>
            <person name="Lee S."/>
            <person name="Li W."/>
            <person name="Lindquist E."/>
            <person name="Lopez-Garcia S."/>
            <person name="Luque E.M."/>
            <person name="Marcos A.T."/>
            <person name="Martin J."/>
            <person name="McCluskey K."/>
            <person name="Medina H.R."/>
            <person name="Miralles-Duran A."/>
            <person name="Miyazaki A."/>
            <person name="Munoz-Torres E."/>
            <person name="Oguiza J.A."/>
            <person name="Ohm R."/>
            <person name="Olmedo M."/>
            <person name="Orejas M."/>
            <person name="Ortiz-Castellanos L."/>
            <person name="Pisabarro A.G."/>
            <person name="Rodriguez-Romero J."/>
            <person name="Ruiz-Herrera J."/>
            <person name="Ruiz-Vazquez R."/>
            <person name="Sanz C."/>
            <person name="Schackwitz W."/>
            <person name="Schmutz J."/>
            <person name="Shahriari M."/>
            <person name="Shelest E."/>
            <person name="Silva-Franco F."/>
            <person name="Soanes D."/>
            <person name="Syed K."/>
            <person name="Tagua V.G."/>
            <person name="Talbot N.J."/>
            <person name="Thon M."/>
            <person name="De vries R.P."/>
            <person name="Wiebenga A."/>
            <person name="Yadav J.S."/>
            <person name="Braun E.L."/>
            <person name="Baker S."/>
            <person name="Garre V."/>
            <person name="Horwitz B."/>
            <person name="Torres-Martinez S."/>
            <person name="Idnurm A."/>
            <person name="Herrera-Estrella A."/>
            <person name="Gabaldon T."/>
            <person name="Grigoriev I.V."/>
        </authorList>
    </citation>
    <scope>NUCLEOTIDE SEQUENCE [LARGE SCALE GENOMIC DNA]</scope>
    <source>
        <strain evidence="3">NRRL 1555(-)</strain>
    </source>
</reference>
<dbReference type="InterPro" id="IPR036397">
    <property type="entry name" value="RNaseH_sf"/>
</dbReference>
<keyword evidence="3" id="KW-1185">Reference proteome</keyword>
<name>A0A167RG03_PHYB8</name>
<feature type="non-terminal residue" evidence="2">
    <location>
        <position position="67"/>
    </location>
</feature>
<dbReference type="InterPro" id="IPR050951">
    <property type="entry name" value="Retrovirus_Pol_polyprotein"/>
</dbReference>
<dbReference type="STRING" id="763407.A0A167RG03"/>
<dbReference type="InParanoid" id="A0A167RG03"/>
<dbReference type="GeneID" id="29004737"/>
<dbReference type="AlphaFoldDB" id="A0A167RG03"/>
<organism evidence="2 3">
    <name type="scientific">Phycomyces blakesleeanus (strain ATCC 8743b / DSM 1359 / FGSC 10004 / NBRC 33097 / NRRL 1555)</name>
    <dbReference type="NCBI Taxonomy" id="763407"/>
    <lineage>
        <taxon>Eukaryota</taxon>
        <taxon>Fungi</taxon>
        <taxon>Fungi incertae sedis</taxon>
        <taxon>Mucoromycota</taxon>
        <taxon>Mucoromycotina</taxon>
        <taxon>Mucoromycetes</taxon>
        <taxon>Mucorales</taxon>
        <taxon>Phycomycetaceae</taxon>
        <taxon>Phycomyces</taxon>
    </lineage>
</organism>
<sequence length="67" mass="7633">IPDKMSITIATQLVQIFCNYGLPKVLQSDNGTEFVNELVKLFMQNRGIDHRLVIPYHTCANGIAKKW</sequence>
<evidence type="ECO:0000259" key="1">
    <source>
        <dbReference type="PROSITE" id="PS50994"/>
    </source>
</evidence>
<dbReference type="PANTHER" id="PTHR37984">
    <property type="entry name" value="PROTEIN CBG26694"/>
    <property type="match status" value="1"/>
</dbReference>
<dbReference type="RefSeq" id="XP_018299603.1">
    <property type="nucleotide sequence ID" value="XM_018443832.1"/>
</dbReference>
<dbReference type="InterPro" id="IPR012337">
    <property type="entry name" value="RNaseH-like_sf"/>
</dbReference>
<dbReference type="SUPFAM" id="SSF53098">
    <property type="entry name" value="Ribonuclease H-like"/>
    <property type="match status" value="1"/>
</dbReference>
<dbReference type="GO" id="GO:0003676">
    <property type="term" value="F:nucleic acid binding"/>
    <property type="evidence" value="ECO:0007669"/>
    <property type="project" value="InterPro"/>
</dbReference>
<evidence type="ECO:0000313" key="2">
    <source>
        <dbReference type="EMBL" id="OAD81563.1"/>
    </source>
</evidence>
<gene>
    <name evidence="2" type="ORF">PHYBLDRAFT_93581</name>
</gene>
<dbReference type="InterPro" id="IPR001584">
    <property type="entry name" value="Integrase_cat-core"/>
</dbReference>
<dbReference type="GO" id="GO:0015074">
    <property type="term" value="P:DNA integration"/>
    <property type="evidence" value="ECO:0007669"/>
    <property type="project" value="InterPro"/>
</dbReference>
<dbReference type="PROSITE" id="PS50994">
    <property type="entry name" value="INTEGRASE"/>
    <property type="match status" value="1"/>
</dbReference>
<dbReference type="Proteomes" id="UP000077315">
    <property type="component" value="Unassembled WGS sequence"/>
</dbReference>
<dbReference type="Gene3D" id="3.30.420.10">
    <property type="entry name" value="Ribonuclease H-like superfamily/Ribonuclease H"/>
    <property type="match status" value="1"/>
</dbReference>
<dbReference type="EMBL" id="KV440971">
    <property type="protein sequence ID" value="OAD81563.1"/>
    <property type="molecule type" value="Genomic_DNA"/>
</dbReference>
<evidence type="ECO:0000313" key="3">
    <source>
        <dbReference type="Proteomes" id="UP000077315"/>
    </source>
</evidence>
<proteinExistence type="predicted"/>
<dbReference type="GO" id="GO:0005634">
    <property type="term" value="C:nucleus"/>
    <property type="evidence" value="ECO:0007669"/>
    <property type="project" value="UniProtKB-ARBA"/>
</dbReference>
<accession>A0A167RG03</accession>
<dbReference type="OrthoDB" id="10267344at2759"/>
<protein>
    <recommendedName>
        <fullName evidence="1">Integrase catalytic domain-containing protein</fullName>
    </recommendedName>
</protein>
<feature type="domain" description="Integrase catalytic" evidence="1">
    <location>
        <begin position="1"/>
        <end position="67"/>
    </location>
</feature>
<dbReference type="PANTHER" id="PTHR37984:SF5">
    <property type="entry name" value="PROTEIN NYNRIN-LIKE"/>
    <property type="match status" value="1"/>
</dbReference>